<organism evidence="2 3">
    <name type="scientific">Oscillochloris trichoides DG-6</name>
    <dbReference type="NCBI Taxonomy" id="765420"/>
    <lineage>
        <taxon>Bacteria</taxon>
        <taxon>Bacillati</taxon>
        <taxon>Chloroflexota</taxon>
        <taxon>Chloroflexia</taxon>
        <taxon>Chloroflexales</taxon>
        <taxon>Chloroflexineae</taxon>
        <taxon>Oscillochloridaceae</taxon>
        <taxon>Oscillochloris</taxon>
    </lineage>
</organism>
<keyword evidence="3" id="KW-1185">Reference proteome</keyword>
<dbReference type="EMBL" id="ADVR01000012">
    <property type="protein sequence ID" value="EFO81453.1"/>
    <property type="molecule type" value="Genomic_DNA"/>
</dbReference>
<feature type="transmembrane region" description="Helical" evidence="1">
    <location>
        <begin position="97"/>
        <end position="113"/>
    </location>
</feature>
<keyword evidence="1" id="KW-0812">Transmembrane</keyword>
<feature type="transmembrane region" description="Helical" evidence="1">
    <location>
        <begin position="64"/>
        <end position="85"/>
    </location>
</feature>
<keyword evidence="1" id="KW-0472">Membrane</keyword>
<name>E1IBN4_9CHLR</name>
<keyword evidence="1" id="KW-1133">Transmembrane helix</keyword>
<evidence type="ECO:0000256" key="1">
    <source>
        <dbReference type="SAM" id="Phobius"/>
    </source>
</evidence>
<reference evidence="2 3" key="1">
    <citation type="journal article" date="2011" name="J. Bacteriol.">
        <title>Draft genome sequence of the anoxygenic filamentous phototrophic bacterium Oscillochloris trichoides subsp. DG-6.</title>
        <authorList>
            <person name="Kuznetsov B.B."/>
            <person name="Ivanovsky R.N."/>
            <person name="Keppen O.I."/>
            <person name="Sukhacheva M.V."/>
            <person name="Bumazhkin B.K."/>
            <person name="Patutina E.O."/>
            <person name="Beletsky A.V."/>
            <person name="Mardanov A.V."/>
            <person name="Baslerov R.V."/>
            <person name="Panteleeva A.N."/>
            <person name="Kolganova T.V."/>
            <person name="Ravin N.V."/>
            <person name="Skryabin K.G."/>
        </authorList>
    </citation>
    <scope>NUCLEOTIDE SEQUENCE [LARGE SCALE GENOMIC DNA]</scope>
    <source>
        <strain evidence="2 3">DG-6</strain>
    </source>
</reference>
<gene>
    <name evidence="2" type="ORF">OSCT_0735</name>
</gene>
<dbReference type="eggNOG" id="COG1668">
    <property type="taxonomic scope" value="Bacteria"/>
</dbReference>
<comment type="caution">
    <text evidence="2">The sequence shown here is derived from an EMBL/GenBank/DDBJ whole genome shotgun (WGS) entry which is preliminary data.</text>
</comment>
<accession>E1IBN4</accession>
<dbReference type="AlphaFoldDB" id="E1IBN4"/>
<dbReference type="GO" id="GO:0005886">
    <property type="term" value="C:plasma membrane"/>
    <property type="evidence" value="ECO:0007669"/>
    <property type="project" value="UniProtKB-SubCell"/>
</dbReference>
<dbReference type="STRING" id="765420.OSCT_0735"/>
<protein>
    <submittedName>
        <fullName evidence="2">ABC-2 type transporter</fullName>
    </submittedName>
</protein>
<dbReference type="OrthoDB" id="9815855at2"/>
<feature type="transmembrane region" description="Helical" evidence="1">
    <location>
        <begin position="261"/>
        <end position="283"/>
    </location>
</feature>
<feature type="transmembrane region" description="Helical" evidence="1">
    <location>
        <begin position="119"/>
        <end position="141"/>
    </location>
</feature>
<evidence type="ECO:0000313" key="3">
    <source>
        <dbReference type="Proteomes" id="UP000054010"/>
    </source>
</evidence>
<dbReference type="HOGENOM" id="CLU_066398_0_0_0"/>
<proteinExistence type="predicted"/>
<feature type="transmembrane region" description="Helical" evidence="1">
    <location>
        <begin position="212"/>
        <end position="232"/>
    </location>
</feature>
<dbReference type="Proteomes" id="UP000054010">
    <property type="component" value="Unassembled WGS sequence"/>
</dbReference>
<feature type="transmembrane region" description="Helical" evidence="1">
    <location>
        <begin position="181"/>
        <end position="205"/>
    </location>
</feature>
<feature type="transmembrane region" description="Helical" evidence="1">
    <location>
        <begin position="20"/>
        <end position="44"/>
    </location>
</feature>
<sequence length="290" mass="31198">MNLLKNPVLTRELRGRIRGWRAMILLSIYLTITGMITFLVYLASSDSFSSGMTNIEAGPTIGKSIFITVMIATLVQVCIISPALTAGAITGERERQSYDLLITTLLSPFQIILGKLTSALAFAMLLIFAALPMAGLAFLFGGVSGTELAIGVVGLAVTAICYASLGIFFSTVMRTTLAANITALGSVIFVLLIIPFIFMIISILLGYYEPDIIYIYTVGLMLSAHPFIALGITEASLVEGENAFYFTIPTNHGDVLVPSPWLVYLFISTMATGLFLFLSVRLLKPVGVGK</sequence>
<dbReference type="Pfam" id="PF12679">
    <property type="entry name" value="ABC2_membrane_2"/>
    <property type="match status" value="1"/>
</dbReference>
<evidence type="ECO:0000313" key="2">
    <source>
        <dbReference type="EMBL" id="EFO81453.1"/>
    </source>
</evidence>
<dbReference type="GO" id="GO:0140359">
    <property type="term" value="F:ABC-type transporter activity"/>
    <property type="evidence" value="ECO:0007669"/>
    <property type="project" value="InterPro"/>
</dbReference>
<feature type="transmembrane region" description="Helical" evidence="1">
    <location>
        <begin position="148"/>
        <end position="169"/>
    </location>
</feature>